<comment type="similarity">
    <text evidence="3 11">Belongs to the PIGV family.</text>
</comment>
<name>A0AAD9MGQ2_PROWI</name>
<feature type="transmembrane region" description="Helical" evidence="11">
    <location>
        <begin position="360"/>
        <end position="382"/>
    </location>
</feature>
<dbReference type="EMBL" id="JASFZW010000014">
    <property type="protein sequence ID" value="KAK2075677.1"/>
    <property type="molecule type" value="Genomic_DNA"/>
</dbReference>
<comment type="function">
    <text evidence="11">Mannosyltransferase involved in glycosylphosphatidylinositol-anchor biosynthesis.</text>
</comment>
<evidence type="ECO:0000313" key="12">
    <source>
        <dbReference type="EMBL" id="KAK2075677.1"/>
    </source>
</evidence>
<keyword evidence="13" id="KW-1185">Reference proteome</keyword>
<evidence type="ECO:0000256" key="7">
    <source>
        <dbReference type="ARBA" id="ARBA00022692"/>
    </source>
</evidence>
<evidence type="ECO:0000256" key="6">
    <source>
        <dbReference type="ARBA" id="ARBA00022679"/>
    </source>
</evidence>
<protein>
    <recommendedName>
        <fullName evidence="11">GPI mannosyltransferase 2</fullName>
        <ecNumber evidence="11">2.4.1.-</ecNumber>
    </recommendedName>
</protein>
<accession>A0AAD9MGQ2</accession>
<keyword evidence="6 11" id="KW-0808">Transferase</keyword>
<evidence type="ECO:0000256" key="2">
    <source>
        <dbReference type="ARBA" id="ARBA00004687"/>
    </source>
</evidence>
<dbReference type="InterPro" id="IPR007315">
    <property type="entry name" value="PIG-V/Gpi18"/>
</dbReference>
<dbReference type="GO" id="GO:0031501">
    <property type="term" value="C:mannosyltransferase complex"/>
    <property type="evidence" value="ECO:0007669"/>
    <property type="project" value="TreeGrafter"/>
</dbReference>
<dbReference type="GO" id="GO:0006506">
    <property type="term" value="P:GPI anchor biosynthetic process"/>
    <property type="evidence" value="ECO:0007669"/>
    <property type="project" value="UniProtKB-KW"/>
</dbReference>
<evidence type="ECO:0000313" key="13">
    <source>
        <dbReference type="Proteomes" id="UP001255856"/>
    </source>
</evidence>
<keyword evidence="10 11" id="KW-0472">Membrane</keyword>
<dbReference type="PANTHER" id="PTHR12468">
    <property type="entry name" value="GPI MANNOSYLTRANSFERASE 2"/>
    <property type="match status" value="1"/>
</dbReference>
<feature type="transmembrane region" description="Helical" evidence="11">
    <location>
        <begin position="139"/>
        <end position="165"/>
    </location>
</feature>
<dbReference type="EC" id="2.4.1.-" evidence="11"/>
<dbReference type="PANTHER" id="PTHR12468:SF2">
    <property type="entry name" value="GPI MANNOSYLTRANSFERASE 2"/>
    <property type="match status" value="1"/>
</dbReference>
<dbReference type="GO" id="GO:0000009">
    <property type="term" value="F:alpha-1,6-mannosyltransferase activity"/>
    <property type="evidence" value="ECO:0007669"/>
    <property type="project" value="InterPro"/>
</dbReference>
<comment type="pathway">
    <text evidence="2 11">Glycolipid biosynthesis; glycosylphosphatidylinositol-anchor biosynthesis.</text>
</comment>
<comment type="subcellular location">
    <subcellularLocation>
        <location evidence="1 11">Endoplasmic reticulum membrane</location>
        <topology evidence="1 11">Multi-pass membrane protein</topology>
    </subcellularLocation>
</comment>
<dbReference type="GO" id="GO:0005789">
    <property type="term" value="C:endoplasmic reticulum membrane"/>
    <property type="evidence" value="ECO:0007669"/>
    <property type="project" value="UniProtKB-SubCell"/>
</dbReference>
<sequence length="385" mass="43290">MEGHHHSGTFMTLAPWDSVFFTRIARCGYETDQIHAFFPLLPAGQWTIAQLLYPLRFLVSYDELLVLSGLILNVAAFAVAALSLHRLTHHVLGSEIWADYATIFFCFNPASIFYSAVYTESLFAAASFVGMLLVEKQSFWAGVFCFALAAAARSNGILLCGYLIYPLLKQTCVERGVPLLRVLRCAAGCVVVCLPYILMQEMAYRTYCVGYPAEARAPWCHKRVPSLYSYVQAQYWDWPKVLMSCPVLLLSARACWTWARADWRDALTLGLEGPLTRPRLSPSLPVGAPRPGRGGRSPKRFELVWPPAQRTAHPYVYHWAFMLVVAATVMHVNVATRFLSSCPPLYWFVATLMEPGGRGARWIWTWALGFAALGTLLLPNFYPWT</sequence>
<keyword evidence="7 11" id="KW-0812">Transmembrane</keyword>
<comment type="caution">
    <text evidence="11">Lacks conserved residue(s) required for the propagation of feature annotation.</text>
</comment>
<comment type="caution">
    <text evidence="12">The sequence shown here is derived from an EMBL/GenBank/DDBJ whole genome shotgun (WGS) entry which is preliminary data.</text>
</comment>
<dbReference type="Pfam" id="PF04188">
    <property type="entry name" value="Mannosyl_trans2"/>
    <property type="match status" value="1"/>
</dbReference>
<feature type="transmembrane region" description="Helical" evidence="11">
    <location>
        <begin position="64"/>
        <end position="84"/>
    </location>
</feature>
<organism evidence="12 13">
    <name type="scientific">Prototheca wickerhamii</name>
    <dbReference type="NCBI Taxonomy" id="3111"/>
    <lineage>
        <taxon>Eukaryota</taxon>
        <taxon>Viridiplantae</taxon>
        <taxon>Chlorophyta</taxon>
        <taxon>core chlorophytes</taxon>
        <taxon>Trebouxiophyceae</taxon>
        <taxon>Chlorellales</taxon>
        <taxon>Chlorellaceae</taxon>
        <taxon>Prototheca</taxon>
    </lineage>
</organism>
<proteinExistence type="inferred from homology"/>
<keyword evidence="8 11" id="KW-0256">Endoplasmic reticulum</keyword>
<dbReference type="Proteomes" id="UP001255856">
    <property type="component" value="Unassembled WGS sequence"/>
</dbReference>
<evidence type="ECO:0000256" key="1">
    <source>
        <dbReference type="ARBA" id="ARBA00004477"/>
    </source>
</evidence>
<reference evidence="12" key="1">
    <citation type="submission" date="2021-01" db="EMBL/GenBank/DDBJ databases">
        <authorList>
            <person name="Eckstrom K.M.E."/>
        </authorList>
    </citation>
    <scope>NUCLEOTIDE SEQUENCE</scope>
    <source>
        <strain evidence="12">UVCC 0001</strain>
    </source>
</reference>
<feature type="transmembrane region" description="Helical" evidence="11">
    <location>
        <begin position="177"/>
        <end position="198"/>
    </location>
</feature>
<keyword evidence="5 11" id="KW-0328">Glycosyltransferase</keyword>
<evidence type="ECO:0000256" key="3">
    <source>
        <dbReference type="ARBA" id="ARBA00008698"/>
    </source>
</evidence>
<feature type="transmembrane region" description="Helical" evidence="11">
    <location>
        <begin position="316"/>
        <end position="339"/>
    </location>
</feature>
<keyword evidence="4 11" id="KW-0337">GPI-anchor biosynthesis</keyword>
<gene>
    <name evidence="12" type="ORF">QBZ16_001785</name>
</gene>
<evidence type="ECO:0000256" key="5">
    <source>
        <dbReference type="ARBA" id="ARBA00022676"/>
    </source>
</evidence>
<evidence type="ECO:0000256" key="10">
    <source>
        <dbReference type="ARBA" id="ARBA00023136"/>
    </source>
</evidence>
<evidence type="ECO:0000256" key="8">
    <source>
        <dbReference type="ARBA" id="ARBA00022824"/>
    </source>
</evidence>
<keyword evidence="9 11" id="KW-1133">Transmembrane helix</keyword>
<evidence type="ECO:0000256" key="11">
    <source>
        <dbReference type="RuleBase" id="RU363112"/>
    </source>
</evidence>
<dbReference type="GO" id="GO:0004376">
    <property type="term" value="F:GPI mannosyltransferase activity"/>
    <property type="evidence" value="ECO:0007669"/>
    <property type="project" value="InterPro"/>
</dbReference>
<evidence type="ECO:0000256" key="4">
    <source>
        <dbReference type="ARBA" id="ARBA00022502"/>
    </source>
</evidence>
<evidence type="ECO:0000256" key="9">
    <source>
        <dbReference type="ARBA" id="ARBA00022989"/>
    </source>
</evidence>
<dbReference type="AlphaFoldDB" id="A0AAD9MGQ2"/>